<dbReference type="InterPro" id="IPR057264">
    <property type="entry name" value="Ribosomal_uL24_C"/>
</dbReference>
<dbReference type="SMART" id="SM00739">
    <property type="entry name" value="KOW"/>
    <property type="match status" value="1"/>
</dbReference>
<dbReference type="SUPFAM" id="SSF50104">
    <property type="entry name" value="Translation proteins SH3-like domain"/>
    <property type="match status" value="1"/>
</dbReference>
<evidence type="ECO:0000256" key="1">
    <source>
        <dbReference type="ARBA" id="ARBA00010618"/>
    </source>
</evidence>
<organism evidence="6 7">
    <name type="scientific">Ceratodon purpureus</name>
    <name type="common">Fire moss</name>
    <name type="synonym">Dicranum purpureum</name>
    <dbReference type="NCBI Taxonomy" id="3225"/>
    <lineage>
        <taxon>Eukaryota</taxon>
        <taxon>Viridiplantae</taxon>
        <taxon>Streptophyta</taxon>
        <taxon>Embryophyta</taxon>
        <taxon>Bryophyta</taxon>
        <taxon>Bryophytina</taxon>
        <taxon>Bryopsida</taxon>
        <taxon>Dicranidae</taxon>
        <taxon>Pseudoditrichales</taxon>
        <taxon>Ditrichaceae</taxon>
        <taxon>Ceratodon</taxon>
    </lineage>
</organism>
<dbReference type="AlphaFoldDB" id="A0A8T0J0P3"/>
<dbReference type="GO" id="GO:0003723">
    <property type="term" value="F:RNA binding"/>
    <property type="evidence" value="ECO:0007669"/>
    <property type="project" value="InterPro"/>
</dbReference>
<dbReference type="InterPro" id="IPR014722">
    <property type="entry name" value="Rib_uL2_dom2"/>
</dbReference>
<name>A0A8T0J0P3_CERPU</name>
<dbReference type="GO" id="GO:0006412">
    <property type="term" value="P:translation"/>
    <property type="evidence" value="ECO:0007669"/>
    <property type="project" value="InterPro"/>
</dbReference>
<dbReference type="PROSITE" id="PS01108">
    <property type="entry name" value="RIBOSOMAL_L24"/>
    <property type="match status" value="1"/>
</dbReference>
<dbReference type="HAMAP" id="MF_01326_B">
    <property type="entry name" value="Ribosomal_uL24_B"/>
    <property type="match status" value="1"/>
</dbReference>
<dbReference type="NCBIfam" id="TIGR01079">
    <property type="entry name" value="rplX_bact"/>
    <property type="match status" value="1"/>
</dbReference>
<proteinExistence type="inferred from homology"/>
<sequence length="162" mass="17511">MGYKAAVKVFKNWTILRGDKVMVMAGKDAGLTGTVMKVIRAQNRVLIEGRNLVKKHLKKTEGNPGGIITMEAPMHVSNVQLIDPVNGAPCRVAYRYLEDGTKVRVSTGGTASGSIIPRPAILLERRKPRPTIAGLKDTSKDVVLERTIGSENGTPGLPQLLK</sequence>
<feature type="domain" description="KOW" evidence="5">
    <location>
        <begin position="14"/>
        <end position="41"/>
    </location>
</feature>
<dbReference type="GO" id="GO:1990904">
    <property type="term" value="C:ribonucleoprotein complex"/>
    <property type="evidence" value="ECO:0007669"/>
    <property type="project" value="UniProtKB-KW"/>
</dbReference>
<dbReference type="InterPro" id="IPR003256">
    <property type="entry name" value="Ribosomal_uL24"/>
</dbReference>
<reference evidence="6" key="1">
    <citation type="submission" date="2020-06" db="EMBL/GenBank/DDBJ databases">
        <title>WGS assembly of Ceratodon purpureus strain R40.</title>
        <authorList>
            <person name="Carey S.B."/>
            <person name="Jenkins J."/>
            <person name="Shu S."/>
            <person name="Lovell J.T."/>
            <person name="Sreedasyam A."/>
            <person name="Maumus F."/>
            <person name="Tiley G.P."/>
            <person name="Fernandez-Pozo N."/>
            <person name="Barry K."/>
            <person name="Chen C."/>
            <person name="Wang M."/>
            <person name="Lipzen A."/>
            <person name="Daum C."/>
            <person name="Saski C.A."/>
            <person name="Payton A.C."/>
            <person name="Mcbreen J.C."/>
            <person name="Conrad R.E."/>
            <person name="Kollar L.M."/>
            <person name="Olsson S."/>
            <person name="Huttunen S."/>
            <person name="Landis J.B."/>
            <person name="Wickett N.J."/>
            <person name="Johnson M.G."/>
            <person name="Rensing S.A."/>
            <person name="Grimwood J."/>
            <person name="Schmutz J."/>
            <person name="Mcdaniel S.F."/>
        </authorList>
    </citation>
    <scope>NUCLEOTIDE SEQUENCE</scope>
    <source>
        <strain evidence="6">R40</strain>
    </source>
</reference>
<dbReference type="EMBL" id="CM026422">
    <property type="protein sequence ID" value="KAG0588586.1"/>
    <property type="molecule type" value="Genomic_DNA"/>
</dbReference>
<comment type="similarity">
    <text evidence="1 4">Belongs to the universal ribosomal protein uL24 family.</text>
</comment>
<evidence type="ECO:0000256" key="4">
    <source>
        <dbReference type="RuleBase" id="RU003477"/>
    </source>
</evidence>
<dbReference type="GO" id="GO:0005840">
    <property type="term" value="C:ribosome"/>
    <property type="evidence" value="ECO:0007669"/>
    <property type="project" value="UniProtKB-KW"/>
</dbReference>
<comment type="caution">
    <text evidence="6">The sequence shown here is derived from an EMBL/GenBank/DDBJ whole genome shotgun (WGS) entry which is preliminary data.</text>
</comment>
<dbReference type="Proteomes" id="UP000822688">
    <property type="component" value="Chromosome 2"/>
</dbReference>
<evidence type="ECO:0000259" key="5">
    <source>
        <dbReference type="SMART" id="SM00739"/>
    </source>
</evidence>
<dbReference type="Gene3D" id="2.30.30.30">
    <property type="match status" value="1"/>
</dbReference>
<dbReference type="CDD" id="cd06089">
    <property type="entry name" value="KOW_RPL26"/>
    <property type="match status" value="1"/>
</dbReference>
<dbReference type="InterPro" id="IPR005824">
    <property type="entry name" value="KOW"/>
</dbReference>
<dbReference type="InterPro" id="IPR041988">
    <property type="entry name" value="Ribosomal_uL24_KOW"/>
</dbReference>
<keyword evidence="7" id="KW-1185">Reference proteome</keyword>
<dbReference type="Pfam" id="PF17136">
    <property type="entry name" value="ribosomal_L24"/>
    <property type="match status" value="1"/>
</dbReference>
<evidence type="ECO:0000256" key="2">
    <source>
        <dbReference type="ARBA" id="ARBA00022980"/>
    </source>
</evidence>
<dbReference type="InterPro" id="IPR005825">
    <property type="entry name" value="Ribosomal_uL24_CS"/>
</dbReference>
<dbReference type="GO" id="GO:0003735">
    <property type="term" value="F:structural constituent of ribosome"/>
    <property type="evidence" value="ECO:0007669"/>
    <property type="project" value="InterPro"/>
</dbReference>
<dbReference type="Pfam" id="PF00467">
    <property type="entry name" value="KOW"/>
    <property type="match status" value="1"/>
</dbReference>
<evidence type="ECO:0000313" key="7">
    <source>
        <dbReference type="Proteomes" id="UP000822688"/>
    </source>
</evidence>
<evidence type="ECO:0000256" key="3">
    <source>
        <dbReference type="ARBA" id="ARBA00023274"/>
    </source>
</evidence>
<accession>A0A8T0J0P3</accession>
<evidence type="ECO:0000313" key="6">
    <source>
        <dbReference type="EMBL" id="KAG0588586.1"/>
    </source>
</evidence>
<dbReference type="OrthoDB" id="359154at2759"/>
<gene>
    <name evidence="6" type="ORF">KC19_2G254400</name>
</gene>
<dbReference type="PANTHER" id="PTHR12903">
    <property type="entry name" value="MITOCHONDRIAL RIBOSOMAL PROTEIN L24"/>
    <property type="match status" value="1"/>
</dbReference>
<protein>
    <recommendedName>
        <fullName evidence="5">KOW domain-containing protein</fullName>
    </recommendedName>
</protein>
<keyword evidence="3 4" id="KW-0687">Ribonucleoprotein</keyword>
<keyword evidence="2 4" id="KW-0689">Ribosomal protein</keyword>
<dbReference type="InterPro" id="IPR008991">
    <property type="entry name" value="Translation_prot_SH3-like_sf"/>
</dbReference>